<reference evidence="1" key="1">
    <citation type="submission" date="2023-06" db="EMBL/GenBank/DDBJ databases">
        <authorList>
            <person name="Kurt Z."/>
        </authorList>
    </citation>
    <scope>NUCLEOTIDE SEQUENCE</scope>
</reference>
<evidence type="ECO:0000313" key="1">
    <source>
        <dbReference type="EMBL" id="CAI9934584.1"/>
    </source>
</evidence>
<gene>
    <name evidence="1" type="ORF">HINF_LOCUS22229</name>
    <name evidence="2" type="ORF">HINF_LOCUS64693</name>
</gene>
<reference evidence="2 3" key="2">
    <citation type="submission" date="2024-07" db="EMBL/GenBank/DDBJ databases">
        <authorList>
            <person name="Akdeniz Z."/>
        </authorList>
    </citation>
    <scope>NUCLEOTIDE SEQUENCE [LARGE SCALE GENOMIC DNA]</scope>
</reference>
<evidence type="ECO:0000313" key="3">
    <source>
        <dbReference type="Proteomes" id="UP001642409"/>
    </source>
</evidence>
<dbReference type="Proteomes" id="UP001642409">
    <property type="component" value="Unassembled WGS sequence"/>
</dbReference>
<sequence length="350" mass="41817">MFSSESTTCRILQSIKPVFQAWLCLTQIITETREKRVRIQNIVEERLVKQGFDTWIHKTNKRLVLRNVVSKALERYENKPTTQDIAQMVFSQLKVQATSKLSLKNIAKASNLRVKAIAWHSWTKQHNQNQICNVFIQETKENLLYQTFSAIVQRYQQLQQLKTSIDEQQNSGKYQIYFNKLRFYFKLRNAFNPLLQYKIVSKWRLSLQFLTQIDAYYNDKLLKRIIYSLNQAKLRCEIQHIVDEKYNFRLKKKAALSWFTLFHQKTQELKTILGQMDIAADQHFVQKLQFWASGQSKLLTPERLLKDTFAVELQYNNRELAVKFQKLYELTLQQQAFNMLKYIIFCKKQE</sequence>
<organism evidence="1">
    <name type="scientific">Hexamita inflata</name>
    <dbReference type="NCBI Taxonomy" id="28002"/>
    <lineage>
        <taxon>Eukaryota</taxon>
        <taxon>Metamonada</taxon>
        <taxon>Diplomonadida</taxon>
        <taxon>Hexamitidae</taxon>
        <taxon>Hexamitinae</taxon>
        <taxon>Hexamita</taxon>
    </lineage>
</organism>
<name>A0AA86TZM8_9EUKA</name>
<dbReference type="EMBL" id="CATOUU010000574">
    <property type="protein sequence ID" value="CAI9934584.1"/>
    <property type="molecule type" value="Genomic_DNA"/>
</dbReference>
<comment type="caution">
    <text evidence="1">The sequence shown here is derived from an EMBL/GenBank/DDBJ whole genome shotgun (WGS) entry which is preliminary data.</text>
</comment>
<dbReference type="AlphaFoldDB" id="A0AA86TZM8"/>
<proteinExistence type="predicted"/>
<accession>A0AA86TZM8</accession>
<evidence type="ECO:0000313" key="2">
    <source>
        <dbReference type="EMBL" id="CAL6089208.1"/>
    </source>
</evidence>
<dbReference type="EMBL" id="CAXDID020000417">
    <property type="protein sequence ID" value="CAL6089208.1"/>
    <property type="molecule type" value="Genomic_DNA"/>
</dbReference>
<protein>
    <submittedName>
        <fullName evidence="2">Hypothetical_protein</fullName>
    </submittedName>
</protein>
<keyword evidence="3" id="KW-1185">Reference proteome</keyword>